<proteinExistence type="predicted"/>
<dbReference type="Proteomes" id="UP000033945">
    <property type="component" value="Unassembled WGS sequence"/>
</dbReference>
<gene>
    <name evidence="1" type="ORF">UW55_C0013G0013</name>
</gene>
<comment type="caution">
    <text evidence="1">The sequence shown here is derived from an EMBL/GenBank/DDBJ whole genome shotgun (WGS) entry which is preliminary data.</text>
</comment>
<evidence type="ECO:0000313" key="1">
    <source>
        <dbReference type="EMBL" id="KKT62372.1"/>
    </source>
</evidence>
<evidence type="ECO:0000313" key="2">
    <source>
        <dbReference type="Proteomes" id="UP000033945"/>
    </source>
</evidence>
<organism evidence="1 2">
    <name type="scientific">Candidatus Giovannonibacteria bacterium GW2011_GWA2_44_26</name>
    <dbReference type="NCBI Taxonomy" id="1618648"/>
    <lineage>
        <taxon>Bacteria</taxon>
        <taxon>Candidatus Giovannoniibacteriota</taxon>
    </lineage>
</organism>
<dbReference type="AlphaFoldDB" id="A0A0G1L1B3"/>
<name>A0A0G1L1B3_9BACT</name>
<accession>A0A0G1L1B3</accession>
<protein>
    <submittedName>
        <fullName evidence="1">Uncharacterized protein</fullName>
    </submittedName>
</protein>
<sequence length="81" mass="8762">MICYAVYDNKGYGPFAAVLVSKNKTFSPQKAIKRYAAEIGAKALFDGARPTKKFASASIKLCGKKSKCYVVYASEVAIIMA</sequence>
<reference evidence="1 2" key="1">
    <citation type="journal article" date="2015" name="Nature">
        <title>rRNA introns, odd ribosomes, and small enigmatic genomes across a large radiation of phyla.</title>
        <authorList>
            <person name="Brown C.T."/>
            <person name="Hug L.A."/>
            <person name="Thomas B.C."/>
            <person name="Sharon I."/>
            <person name="Castelle C.J."/>
            <person name="Singh A."/>
            <person name="Wilkins M.J."/>
            <person name="Williams K.H."/>
            <person name="Banfield J.F."/>
        </authorList>
    </citation>
    <scope>NUCLEOTIDE SEQUENCE [LARGE SCALE GENOMIC DNA]</scope>
</reference>
<dbReference type="EMBL" id="LCIT01000013">
    <property type="protein sequence ID" value="KKT62372.1"/>
    <property type="molecule type" value="Genomic_DNA"/>
</dbReference>